<dbReference type="CDD" id="cd01097">
    <property type="entry name" value="Tetrahydromethanopterin_reductase"/>
    <property type="match status" value="1"/>
</dbReference>
<protein>
    <submittedName>
        <fullName evidence="3">Unannotated protein</fullName>
    </submittedName>
</protein>
<gene>
    <name evidence="3" type="ORF">UFOPK2625_00996</name>
</gene>
<organism evidence="3">
    <name type="scientific">freshwater metagenome</name>
    <dbReference type="NCBI Taxonomy" id="449393"/>
    <lineage>
        <taxon>unclassified sequences</taxon>
        <taxon>metagenomes</taxon>
        <taxon>ecological metagenomes</taxon>
    </lineage>
</organism>
<keyword evidence="1" id="KW-0560">Oxidoreductase</keyword>
<dbReference type="GO" id="GO:0016705">
    <property type="term" value="F:oxidoreductase activity, acting on paired donors, with incorporation or reduction of molecular oxygen"/>
    <property type="evidence" value="ECO:0007669"/>
    <property type="project" value="InterPro"/>
</dbReference>
<evidence type="ECO:0000313" key="3">
    <source>
        <dbReference type="EMBL" id="CAB4710691.1"/>
    </source>
</evidence>
<proteinExistence type="predicted"/>
<dbReference type="AlphaFoldDB" id="A0A6J6QFY7"/>
<feature type="domain" description="Luciferase-like" evidence="2">
    <location>
        <begin position="16"/>
        <end position="316"/>
    </location>
</feature>
<dbReference type="InterPro" id="IPR011251">
    <property type="entry name" value="Luciferase-like_dom"/>
</dbReference>
<evidence type="ECO:0000256" key="1">
    <source>
        <dbReference type="ARBA" id="ARBA00023002"/>
    </source>
</evidence>
<evidence type="ECO:0000259" key="2">
    <source>
        <dbReference type="Pfam" id="PF00296"/>
    </source>
</evidence>
<dbReference type="InterPro" id="IPR050564">
    <property type="entry name" value="F420-G6PD/mer"/>
</dbReference>
<dbReference type="Pfam" id="PF00296">
    <property type="entry name" value="Bac_luciferase"/>
    <property type="match status" value="1"/>
</dbReference>
<dbReference type="PANTHER" id="PTHR43244">
    <property type="match status" value="1"/>
</dbReference>
<name>A0A6J6QFY7_9ZZZZ</name>
<reference evidence="3" key="1">
    <citation type="submission" date="2020-05" db="EMBL/GenBank/DDBJ databases">
        <authorList>
            <person name="Chiriac C."/>
            <person name="Salcher M."/>
            <person name="Ghai R."/>
            <person name="Kavagutti S V."/>
        </authorList>
    </citation>
    <scope>NUCLEOTIDE SEQUENCE</scope>
</reference>
<sequence>MKLGVNLGYWGAGNDADNLELAREADRLGYSVVWAAEAYGSDAATVLAWIGAQTSKIDLGAAVFQIPGRTPANTAMTAATLDSLSGGRFRLGLGVSGPQVSEGWHGVRFDKPLQRTREYVDIVRMALSRQKVSYAGEFFTLPLPDGPGKALTLTVHPVRAEIPIYLAAIGPKNLELAGEIGDGWLAIFYSPEHSGEAAAAIAAGRAKSGKTIEGFDVVPTVPVVIGDDIEECSNFVRAYSALYIGGMGSRERNFYNQLATRMGYEQAAIEIQDKYLARDYSGAAAAVPLNFIDQTALIGPRDRIRDRLSAYSDAGVGTLSVAIYSGTLDERIASLRTMAEILDESGLAS</sequence>
<dbReference type="Gene3D" id="3.20.20.30">
    <property type="entry name" value="Luciferase-like domain"/>
    <property type="match status" value="1"/>
</dbReference>
<dbReference type="SUPFAM" id="SSF51679">
    <property type="entry name" value="Bacterial luciferase-like"/>
    <property type="match status" value="1"/>
</dbReference>
<dbReference type="PANTHER" id="PTHR43244:SF1">
    <property type="entry name" value="5,10-METHYLENETETRAHYDROMETHANOPTERIN REDUCTASE"/>
    <property type="match status" value="1"/>
</dbReference>
<dbReference type="InterPro" id="IPR019951">
    <property type="entry name" value="F420_OxRdatse_Rv3520c_pred"/>
</dbReference>
<dbReference type="NCBIfam" id="TIGR03559">
    <property type="entry name" value="F420_Rv3520c"/>
    <property type="match status" value="1"/>
</dbReference>
<dbReference type="EMBL" id="CAEZXZ010000153">
    <property type="protein sequence ID" value="CAB4710691.1"/>
    <property type="molecule type" value="Genomic_DNA"/>
</dbReference>
<dbReference type="InterPro" id="IPR036661">
    <property type="entry name" value="Luciferase-like_sf"/>
</dbReference>
<accession>A0A6J6QFY7</accession>